<keyword evidence="1" id="KW-1133">Transmembrane helix</keyword>
<organism evidence="3 4">
    <name type="scientific">Litchfieldella rifensis</name>
    <dbReference type="NCBI Taxonomy" id="762643"/>
    <lineage>
        <taxon>Bacteria</taxon>
        <taxon>Pseudomonadati</taxon>
        <taxon>Pseudomonadota</taxon>
        <taxon>Gammaproteobacteria</taxon>
        <taxon>Oceanospirillales</taxon>
        <taxon>Halomonadaceae</taxon>
        <taxon>Litchfieldella</taxon>
    </lineage>
</organism>
<dbReference type="Pfam" id="PF07578">
    <property type="entry name" value="LAB_N"/>
    <property type="match status" value="1"/>
</dbReference>
<evidence type="ECO:0000256" key="1">
    <source>
        <dbReference type="SAM" id="Phobius"/>
    </source>
</evidence>
<feature type="transmembrane region" description="Helical" evidence="1">
    <location>
        <begin position="63"/>
        <end position="82"/>
    </location>
</feature>
<feature type="transmembrane region" description="Helical" evidence="1">
    <location>
        <begin position="36"/>
        <end position="57"/>
    </location>
</feature>
<evidence type="ECO:0000313" key="3">
    <source>
        <dbReference type="EMBL" id="MFC3283695.1"/>
    </source>
</evidence>
<reference evidence="4" key="1">
    <citation type="journal article" date="2019" name="Int. J. Syst. Evol. Microbiol.">
        <title>The Global Catalogue of Microorganisms (GCM) 10K type strain sequencing project: providing services to taxonomists for standard genome sequencing and annotation.</title>
        <authorList>
            <consortium name="The Broad Institute Genomics Platform"/>
            <consortium name="The Broad Institute Genome Sequencing Center for Infectious Disease"/>
            <person name="Wu L."/>
            <person name="Ma J."/>
        </authorList>
    </citation>
    <scope>NUCLEOTIDE SEQUENCE [LARGE SCALE GENOMIC DNA]</scope>
    <source>
        <strain evidence="4">CECT 7698</strain>
    </source>
</reference>
<dbReference type="Gene3D" id="1.20.1280.290">
    <property type="match status" value="1"/>
</dbReference>
<keyword evidence="1" id="KW-0812">Transmembrane</keyword>
<dbReference type="SMART" id="SM01259">
    <property type="entry name" value="LAB_N"/>
    <property type="match status" value="1"/>
</dbReference>
<comment type="caution">
    <text evidence="3">The sequence shown here is derived from an EMBL/GenBank/DDBJ whole genome shotgun (WGS) entry which is preliminary data.</text>
</comment>
<keyword evidence="4" id="KW-1185">Reference proteome</keyword>
<dbReference type="RefSeq" id="WP_386772927.1">
    <property type="nucleotide sequence ID" value="NZ_JBHRUG010000017.1"/>
</dbReference>
<keyword evidence="1" id="KW-0472">Membrane</keyword>
<proteinExistence type="predicted"/>
<feature type="domain" description="Lipid A biosynthesis N-terminal" evidence="2">
    <location>
        <begin position="10"/>
        <end position="81"/>
    </location>
</feature>
<sequence length="93" mass="10359">MSQSGLWLTIGFLGQALFSARFLVQWLASERAGRSVIPLAFWFLSLAGGATLLAYALYRRDPVFVLGQGAGLIIYLRNLMLIRREAPRRESTA</sequence>
<dbReference type="EMBL" id="JBHRUG010000017">
    <property type="protein sequence ID" value="MFC3283695.1"/>
    <property type="molecule type" value="Genomic_DNA"/>
</dbReference>
<protein>
    <submittedName>
        <fullName evidence="3">Lipid-A-disaccharide synthase N-terminal domain-containing protein</fullName>
    </submittedName>
</protein>
<dbReference type="PIRSF" id="PIRSF028440">
    <property type="entry name" value="UCP_LAB_N"/>
    <property type="match status" value="1"/>
</dbReference>
<gene>
    <name evidence="3" type="ORF">ACFOEV_08765</name>
</gene>
<dbReference type="Proteomes" id="UP001595579">
    <property type="component" value="Unassembled WGS sequence"/>
</dbReference>
<dbReference type="InterPro" id="IPR011499">
    <property type="entry name" value="Lipid_A_biosynth_N"/>
</dbReference>
<accession>A0ABV7LMZ5</accession>
<evidence type="ECO:0000259" key="2">
    <source>
        <dbReference type="SMART" id="SM01259"/>
    </source>
</evidence>
<feature type="transmembrane region" description="Helical" evidence="1">
    <location>
        <begin position="6"/>
        <end position="24"/>
    </location>
</feature>
<evidence type="ECO:0000313" key="4">
    <source>
        <dbReference type="Proteomes" id="UP001595579"/>
    </source>
</evidence>
<name>A0ABV7LMZ5_9GAMM</name>
<dbReference type="InterPro" id="IPR014546">
    <property type="entry name" value="UCP028440_lipidA_biosyn"/>
</dbReference>